<evidence type="ECO:0000313" key="2">
    <source>
        <dbReference type="Proteomes" id="UP000499080"/>
    </source>
</evidence>
<accession>A0A4Y2X1G8</accession>
<dbReference type="Proteomes" id="UP000499080">
    <property type="component" value="Unassembled WGS sequence"/>
</dbReference>
<sequence>MLQATGRSPLLMSMELRPIRAKCPNSTMEPKASHPDSVSWKQVPVLLLQPQYQPLYLRVNGIFWKAYADLDPATYIETLYTD</sequence>
<dbReference type="EMBL" id="BGPR01069248">
    <property type="protein sequence ID" value="GBO42966.1"/>
    <property type="molecule type" value="Genomic_DNA"/>
</dbReference>
<name>A0A4Y2X1G8_ARAVE</name>
<proteinExistence type="predicted"/>
<gene>
    <name evidence="1" type="ORF">AVEN_229206_1</name>
</gene>
<dbReference type="AlphaFoldDB" id="A0A4Y2X1G8"/>
<organism evidence="1 2">
    <name type="scientific">Araneus ventricosus</name>
    <name type="common">Orbweaver spider</name>
    <name type="synonym">Epeira ventricosa</name>
    <dbReference type="NCBI Taxonomy" id="182803"/>
    <lineage>
        <taxon>Eukaryota</taxon>
        <taxon>Metazoa</taxon>
        <taxon>Ecdysozoa</taxon>
        <taxon>Arthropoda</taxon>
        <taxon>Chelicerata</taxon>
        <taxon>Arachnida</taxon>
        <taxon>Araneae</taxon>
        <taxon>Araneomorphae</taxon>
        <taxon>Entelegynae</taxon>
        <taxon>Araneoidea</taxon>
        <taxon>Araneidae</taxon>
        <taxon>Araneus</taxon>
    </lineage>
</organism>
<protein>
    <submittedName>
        <fullName evidence="1">Uncharacterized protein</fullName>
    </submittedName>
</protein>
<comment type="caution">
    <text evidence="1">The sequence shown here is derived from an EMBL/GenBank/DDBJ whole genome shotgun (WGS) entry which is preliminary data.</text>
</comment>
<evidence type="ECO:0000313" key="1">
    <source>
        <dbReference type="EMBL" id="GBO42966.1"/>
    </source>
</evidence>
<reference evidence="1 2" key="1">
    <citation type="journal article" date="2019" name="Sci. Rep.">
        <title>Orb-weaving spider Araneus ventricosus genome elucidates the spidroin gene catalogue.</title>
        <authorList>
            <person name="Kono N."/>
            <person name="Nakamura H."/>
            <person name="Ohtoshi R."/>
            <person name="Moran D.A.P."/>
            <person name="Shinohara A."/>
            <person name="Yoshida Y."/>
            <person name="Fujiwara M."/>
            <person name="Mori M."/>
            <person name="Tomita M."/>
            <person name="Arakawa K."/>
        </authorList>
    </citation>
    <scope>NUCLEOTIDE SEQUENCE [LARGE SCALE GENOMIC DNA]</scope>
</reference>
<keyword evidence="2" id="KW-1185">Reference proteome</keyword>